<dbReference type="Proteomes" id="UP001417504">
    <property type="component" value="Unassembled WGS sequence"/>
</dbReference>
<dbReference type="InterPro" id="IPR018094">
    <property type="entry name" value="Thymidylate_kinase"/>
</dbReference>
<dbReference type="GO" id="GO:0005739">
    <property type="term" value="C:mitochondrion"/>
    <property type="evidence" value="ECO:0007669"/>
    <property type="project" value="TreeGrafter"/>
</dbReference>
<dbReference type="PROSITE" id="PS01331">
    <property type="entry name" value="THYMIDYLATE_KINASE"/>
    <property type="match status" value="1"/>
</dbReference>
<dbReference type="InterPro" id="IPR018095">
    <property type="entry name" value="Thymidylate_kin_CS"/>
</dbReference>
<keyword evidence="7" id="KW-0547">Nucleotide-binding</keyword>
<reference evidence="11 12" key="1">
    <citation type="submission" date="2024-01" db="EMBL/GenBank/DDBJ databases">
        <title>Genome assemblies of Stephania.</title>
        <authorList>
            <person name="Yang L."/>
        </authorList>
    </citation>
    <scope>NUCLEOTIDE SEQUENCE [LARGE SCALE GENOMIC DNA]</scope>
    <source>
        <strain evidence="11">QJT</strain>
        <tissue evidence="11">Leaf</tissue>
    </source>
</reference>
<evidence type="ECO:0000256" key="7">
    <source>
        <dbReference type="ARBA" id="ARBA00022741"/>
    </source>
</evidence>
<name>A0AAP0NTS1_9MAGN</name>
<evidence type="ECO:0000256" key="6">
    <source>
        <dbReference type="ARBA" id="ARBA00022727"/>
    </source>
</evidence>
<evidence type="ECO:0000256" key="5">
    <source>
        <dbReference type="ARBA" id="ARBA00022679"/>
    </source>
</evidence>
<dbReference type="SUPFAM" id="SSF52540">
    <property type="entry name" value="P-loop containing nucleoside triphosphate hydrolases"/>
    <property type="match status" value="1"/>
</dbReference>
<gene>
    <name evidence="11" type="ORF">Sjap_016422</name>
</gene>
<comment type="caution">
    <text evidence="11">The sequence shown here is derived from an EMBL/GenBank/DDBJ whole genome shotgun (WGS) entry which is preliminary data.</text>
</comment>
<dbReference type="GO" id="GO:0004550">
    <property type="term" value="F:nucleoside diphosphate kinase activity"/>
    <property type="evidence" value="ECO:0007669"/>
    <property type="project" value="TreeGrafter"/>
</dbReference>
<dbReference type="PANTHER" id="PTHR10344:SF1">
    <property type="entry name" value="THYMIDYLATE KINASE"/>
    <property type="match status" value="1"/>
</dbReference>
<dbReference type="GO" id="GO:0005524">
    <property type="term" value="F:ATP binding"/>
    <property type="evidence" value="ECO:0007669"/>
    <property type="project" value="UniProtKB-KW"/>
</dbReference>
<dbReference type="EC" id="2.7.4.9" evidence="3"/>
<evidence type="ECO:0000256" key="2">
    <source>
        <dbReference type="ARBA" id="ARBA00009776"/>
    </source>
</evidence>
<accession>A0AAP0NTS1</accession>
<dbReference type="FunFam" id="3.40.50.300:FF:000679">
    <property type="entry name" value="Thymidylate kinase"/>
    <property type="match status" value="1"/>
</dbReference>
<dbReference type="GO" id="GO:0005634">
    <property type="term" value="C:nucleus"/>
    <property type="evidence" value="ECO:0007669"/>
    <property type="project" value="TreeGrafter"/>
</dbReference>
<dbReference type="GO" id="GO:0006233">
    <property type="term" value="P:dTDP biosynthetic process"/>
    <property type="evidence" value="ECO:0007669"/>
    <property type="project" value="InterPro"/>
</dbReference>
<dbReference type="GO" id="GO:0004798">
    <property type="term" value="F:dTMP kinase activity"/>
    <property type="evidence" value="ECO:0007669"/>
    <property type="project" value="UniProtKB-EC"/>
</dbReference>
<dbReference type="PANTHER" id="PTHR10344">
    <property type="entry name" value="THYMIDYLATE KINASE"/>
    <property type="match status" value="1"/>
</dbReference>
<protein>
    <recommendedName>
        <fullName evidence="4">Thymidylate kinase</fullName>
        <ecNumber evidence="3">2.7.4.9</ecNumber>
    </recommendedName>
</protein>
<comment type="similarity">
    <text evidence="2">Belongs to the thymidylate kinase family.</text>
</comment>
<evidence type="ECO:0000256" key="8">
    <source>
        <dbReference type="ARBA" id="ARBA00022777"/>
    </source>
</evidence>
<dbReference type="AlphaFoldDB" id="A0AAP0NTS1"/>
<evidence type="ECO:0000313" key="12">
    <source>
        <dbReference type="Proteomes" id="UP001417504"/>
    </source>
</evidence>
<feature type="domain" description="Thymidylate kinase-like" evidence="10">
    <location>
        <begin position="16"/>
        <end position="196"/>
    </location>
</feature>
<keyword evidence="5" id="KW-0808">Transferase</keyword>
<evidence type="ECO:0000256" key="3">
    <source>
        <dbReference type="ARBA" id="ARBA00012980"/>
    </source>
</evidence>
<dbReference type="Pfam" id="PF02223">
    <property type="entry name" value="Thymidylate_kin"/>
    <property type="match status" value="1"/>
</dbReference>
<evidence type="ECO:0000256" key="1">
    <source>
        <dbReference type="ARBA" id="ARBA00004992"/>
    </source>
</evidence>
<dbReference type="Gene3D" id="3.40.50.300">
    <property type="entry name" value="P-loop containing nucleotide triphosphate hydrolases"/>
    <property type="match status" value="1"/>
</dbReference>
<dbReference type="GO" id="GO:0006235">
    <property type="term" value="P:dTTP biosynthetic process"/>
    <property type="evidence" value="ECO:0007669"/>
    <property type="project" value="TreeGrafter"/>
</dbReference>
<comment type="pathway">
    <text evidence="1">Pyrimidine metabolism; dTTP biosynthesis.</text>
</comment>
<evidence type="ECO:0000256" key="9">
    <source>
        <dbReference type="ARBA" id="ARBA00022840"/>
    </source>
</evidence>
<evidence type="ECO:0000313" key="11">
    <source>
        <dbReference type="EMBL" id="KAK9117475.1"/>
    </source>
</evidence>
<evidence type="ECO:0000256" key="4">
    <source>
        <dbReference type="ARBA" id="ARBA00017144"/>
    </source>
</evidence>
<organism evidence="11 12">
    <name type="scientific">Stephania japonica</name>
    <dbReference type="NCBI Taxonomy" id="461633"/>
    <lineage>
        <taxon>Eukaryota</taxon>
        <taxon>Viridiplantae</taxon>
        <taxon>Streptophyta</taxon>
        <taxon>Embryophyta</taxon>
        <taxon>Tracheophyta</taxon>
        <taxon>Spermatophyta</taxon>
        <taxon>Magnoliopsida</taxon>
        <taxon>Ranunculales</taxon>
        <taxon>Menispermaceae</taxon>
        <taxon>Menispermoideae</taxon>
        <taxon>Cissampelideae</taxon>
        <taxon>Stephania</taxon>
    </lineage>
</organism>
<dbReference type="InterPro" id="IPR039430">
    <property type="entry name" value="Thymidylate_kin-like_dom"/>
</dbReference>
<dbReference type="CDD" id="cd01672">
    <property type="entry name" value="TMPK"/>
    <property type="match status" value="1"/>
</dbReference>
<dbReference type="HAMAP" id="MF_00165">
    <property type="entry name" value="Thymidylate_kinase"/>
    <property type="match status" value="1"/>
</dbReference>
<proteinExistence type="inferred from homology"/>
<dbReference type="GO" id="GO:0005829">
    <property type="term" value="C:cytosol"/>
    <property type="evidence" value="ECO:0007669"/>
    <property type="project" value="TreeGrafter"/>
</dbReference>
<sequence>MESNENNNARGALIVLEGLDRSGKTSQCRRLHSRLVEQGIPIELWRFPDRKTCVGQMISSYLANKSQLDDQTVHLLLVLTVGRKGFPYFMSLMESKLKSGTTLIVDRYSYSGVAFSSAKGLDIEWCKAPERGLLAPDLVVYLDISPEKAAERGGYGGERYEQLEFQREVSQQYQILRDGTWKIIDVCLPVEDIEKQLRELVLDCITTCQRGKGDIGSANSLFSARNRHWANLQFIEKK</sequence>
<dbReference type="InterPro" id="IPR027417">
    <property type="entry name" value="P-loop_NTPase"/>
</dbReference>
<dbReference type="EMBL" id="JBBNAE010000006">
    <property type="protein sequence ID" value="KAK9117475.1"/>
    <property type="molecule type" value="Genomic_DNA"/>
</dbReference>
<keyword evidence="9" id="KW-0067">ATP-binding</keyword>
<evidence type="ECO:0000259" key="10">
    <source>
        <dbReference type="Pfam" id="PF02223"/>
    </source>
</evidence>
<keyword evidence="8" id="KW-0418">Kinase</keyword>
<keyword evidence="12" id="KW-1185">Reference proteome</keyword>
<dbReference type="GO" id="GO:0006227">
    <property type="term" value="P:dUDP biosynthetic process"/>
    <property type="evidence" value="ECO:0007669"/>
    <property type="project" value="TreeGrafter"/>
</dbReference>
<keyword evidence="6" id="KW-0545">Nucleotide biosynthesis</keyword>
<dbReference type="NCBIfam" id="TIGR00041">
    <property type="entry name" value="DTMP_kinase"/>
    <property type="match status" value="1"/>
</dbReference>